<feature type="active site" description="Cysteine sulfenic acid (-SOH) intermediate; for peroxidase activity" evidence="13">
    <location>
        <position position="44"/>
    </location>
</feature>
<evidence type="ECO:0000259" key="14">
    <source>
        <dbReference type="PROSITE" id="PS51352"/>
    </source>
</evidence>
<dbReference type="InterPro" id="IPR013766">
    <property type="entry name" value="Thioredoxin_domain"/>
</dbReference>
<evidence type="ECO:0000256" key="4">
    <source>
        <dbReference type="ARBA" id="ARBA00022559"/>
    </source>
</evidence>
<dbReference type="AlphaFoldDB" id="A0AA90NT37"/>
<evidence type="ECO:0000256" key="2">
    <source>
        <dbReference type="ARBA" id="ARBA00011245"/>
    </source>
</evidence>
<evidence type="ECO:0000256" key="10">
    <source>
        <dbReference type="ARBA" id="ARBA00038489"/>
    </source>
</evidence>
<feature type="domain" description="Thioredoxin" evidence="14">
    <location>
        <begin position="1"/>
        <end position="152"/>
    </location>
</feature>
<dbReference type="InterPro" id="IPR024706">
    <property type="entry name" value="Peroxiredoxin_AhpC-typ"/>
</dbReference>
<evidence type="ECO:0000256" key="6">
    <source>
        <dbReference type="ARBA" id="ARBA00023002"/>
    </source>
</evidence>
<dbReference type="GO" id="GO:0045454">
    <property type="term" value="P:cell redox homeostasis"/>
    <property type="evidence" value="ECO:0007669"/>
    <property type="project" value="TreeGrafter"/>
</dbReference>
<comment type="catalytic activity">
    <reaction evidence="12">
        <text>a hydroperoxide + [thioredoxin]-dithiol = an alcohol + [thioredoxin]-disulfide + H2O</text>
        <dbReference type="Rhea" id="RHEA:62620"/>
        <dbReference type="Rhea" id="RHEA-COMP:10698"/>
        <dbReference type="Rhea" id="RHEA-COMP:10700"/>
        <dbReference type="ChEBI" id="CHEBI:15377"/>
        <dbReference type="ChEBI" id="CHEBI:29950"/>
        <dbReference type="ChEBI" id="CHEBI:30879"/>
        <dbReference type="ChEBI" id="CHEBI:35924"/>
        <dbReference type="ChEBI" id="CHEBI:50058"/>
        <dbReference type="EC" id="1.11.1.24"/>
    </reaction>
</comment>
<keyword evidence="4 15" id="KW-0575">Peroxidase</keyword>
<gene>
    <name evidence="15" type="ORF">Q7X28_20825</name>
</gene>
<dbReference type="GO" id="GO:0005737">
    <property type="term" value="C:cytoplasm"/>
    <property type="evidence" value="ECO:0007669"/>
    <property type="project" value="TreeGrafter"/>
</dbReference>
<evidence type="ECO:0000256" key="13">
    <source>
        <dbReference type="PIRSR" id="PIRSR000239-1"/>
    </source>
</evidence>
<evidence type="ECO:0000256" key="3">
    <source>
        <dbReference type="ARBA" id="ARBA00013017"/>
    </source>
</evidence>
<dbReference type="InterPro" id="IPR050924">
    <property type="entry name" value="Peroxiredoxin_BCP/PrxQ"/>
</dbReference>
<dbReference type="GO" id="GO:0008379">
    <property type="term" value="F:thioredoxin peroxidase activity"/>
    <property type="evidence" value="ECO:0007669"/>
    <property type="project" value="TreeGrafter"/>
</dbReference>
<dbReference type="FunFam" id="3.40.30.10:FF:000267">
    <property type="entry name" value="Peroxidoxin bcpB"/>
    <property type="match status" value="1"/>
</dbReference>
<dbReference type="Proteomes" id="UP001178281">
    <property type="component" value="Unassembled WGS sequence"/>
</dbReference>
<comment type="subunit">
    <text evidence="2">Monomer.</text>
</comment>
<dbReference type="InterPro" id="IPR000866">
    <property type="entry name" value="AhpC/TSA"/>
</dbReference>
<comment type="similarity">
    <text evidence="10">Belongs to the peroxiredoxin family. BCP/PrxQ subfamily.</text>
</comment>
<keyword evidence="6 15" id="KW-0560">Oxidoreductase</keyword>
<evidence type="ECO:0000313" key="15">
    <source>
        <dbReference type="EMBL" id="MDP0400369.1"/>
    </source>
</evidence>
<dbReference type="PANTHER" id="PTHR42801">
    <property type="entry name" value="THIOREDOXIN-DEPENDENT PEROXIDE REDUCTASE"/>
    <property type="match status" value="1"/>
</dbReference>
<dbReference type="PIRSF" id="PIRSF000239">
    <property type="entry name" value="AHPC"/>
    <property type="match status" value="1"/>
</dbReference>
<evidence type="ECO:0000256" key="1">
    <source>
        <dbReference type="ARBA" id="ARBA00003330"/>
    </source>
</evidence>
<evidence type="ECO:0000256" key="7">
    <source>
        <dbReference type="ARBA" id="ARBA00023157"/>
    </source>
</evidence>
<dbReference type="InterPro" id="IPR036249">
    <property type="entry name" value="Thioredoxin-like_sf"/>
</dbReference>
<comment type="caution">
    <text evidence="15">The sequence shown here is derived from an EMBL/GenBank/DDBJ whole genome shotgun (WGS) entry which is preliminary data.</text>
</comment>
<keyword evidence="8" id="KW-0676">Redox-active center</keyword>
<dbReference type="PANTHER" id="PTHR42801:SF8">
    <property type="entry name" value="PEROXIREDOXIN RV1608C-RELATED"/>
    <property type="match status" value="1"/>
</dbReference>
<evidence type="ECO:0000256" key="11">
    <source>
        <dbReference type="ARBA" id="ARBA00041373"/>
    </source>
</evidence>
<dbReference type="EC" id="1.11.1.24" evidence="3"/>
<dbReference type="RefSeq" id="WP_220658227.1">
    <property type="nucleotide sequence ID" value="NZ_BAAAII010000012.1"/>
</dbReference>
<dbReference type="Pfam" id="PF00578">
    <property type="entry name" value="AhpC-TSA"/>
    <property type="match status" value="1"/>
</dbReference>
<evidence type="ECO:0000256" key="9">
    <source>
        <dbReference type="ARBA" id="ARBA00032824"/>
    </source>
</evidence>
<keyword evidence="16" id="KW-1185">Reference proteome</keyword>
<name>A0AA90NT37_9ACTN</name>
<keyword evidence="7" id="KW-1015">Disulfide bond</keyword>
<organism evidence="15 16">
    <name type="scientific">Tsukamurella strandjordii</name>
    <dbReference type="NCBI Taxonomy" id="147577"/>
    <lineage>
        <taxon>Bacteria</taxon>
        <taxon>Bacillati</taxon>
        <taxon>Actinomycetota</taxon>
        <taxon>Actinomycetes</taxon>
        <taxon>Mycobacteriales</taxon>
        <taxon>Tsukamurellaceae</taxon>
        <taxon>Tsukamurella</taxon>
    </lineage>
</organism>
<dbReference type="GO" id="GO:0034599">
    <property type="term" value="P:cellular response to oxidative stress"/>
    <property type="evidence" value="ECO:0007669"/>
    <property type="project" value="TreeGrafter"/>
</dbReference>
<reference evidence="15" key="1">
    <citation type="submission" date="2023-08" db="EMBL/GenBank/DDBJ databases">
        <title>The draft genome of Tsukamurella strandjordii strain 050030.</title>
        <authorList>
            <person name="Zhao F."/>
            <person name="Feng Y."/>
            <person name="Zong Z."/>
        </authorList>
    </citation>
    <scope>NUCLEOTIDE SEQUENCE</scope>
    <source>
        <strain evidence="15">050030</strain>
    </source>
</reference>
<proteinExistence type="inferred from homology"/>
<sequence length="152" mass="16354">MKPGDKAPDFELPDQLGHPRKLSDLLADGPVALFFYPAAFTPGCTKEACHFRDLATEFAEAGVQRVGISRDAVEKQQDWAAKHELGYPLLSDVDGAVASAYGVRRDGLLKLAGMPTKRTTFAIRADGTIADVIASEVNMQAHADRALSALRS</sequence>
<evidence type="ECO:0000256" key="12">
    <source>
        <dbReference type="ARBA" id="ARBA00049091"/>
    </source>
</evidence>
<keyword evidence="5" id="KW-0049">Antioxidant</keyword>
<evidence type="ECO:0000313" key="16">
    <source>
        <dbReference type="Proteomes" id="UP001178281"/>
    </source>
</evidence>
<dbReference type="CDD" id="cd03017">
    <property type="entry name" value="PRX_BCP"/>
    <property type="match status" value="1"/>
</dbReference>
<comment type="function">
    <text evidence="1">Thiol-specific peroxidase that catalyzes the reduction of hydrogen peroxide and organic hydroperoxides to water and alcohols, respectively. Plays a role in cell protection against oxidative stress by detoxifying peroxides and as sensor of hydrogen peroxide-mediated signaling events.</text>
</comment>
<protein>
    <recommendedName>
        <fullName evidence="3">thioredoxin-dependent peroxiredoxin</fullName>
        <ecNumber evidence="3">1.11.1.24</ecNumber>
    </recommendedName>
    <alternativeName>
        <fullName evidence="11">Bacterioferritin comigratory protein</fullName>
    </alternativeName>
    <alternativeName>
        <fullName evidence="9">Thioredoxin peroxidase</fullName>
    </alternativeName>
</protein>
<accession>A0AA90NT37</accession>
<evidence type="ECO:0000256" key="5">
    <source>
        <dbReference type="ARBA" id="ARBA00022862"/>
    </source>
</evidence>
<dbReference type="PROSITE" id="PS51352">
    <property type="entry name" value="THIOREDOXIN_2"/>
    <property type="match status" value="1"/>
</dbReference>
<dbReference type="SUPFAM" id="SSF52833">
    <property type="entry name" value="Thioredoxin-like"/>
    <property type="match status" value="1"/>
</dbReference>
<evidence type="ECO:0000256" key="8">
    <source>
        <dbReference type="ARBA" id="ARBA00023284"/>
    </source>
</evidence>
<dbReference type="Gene3D" id="3.40.30.10">
    <property type="entry name" value="Glutaredoxin"/>
    <property type="match status" value="1"/>
</dbReference>
<dbReference type="EMBL" id="JAUTIX010000009">
    <property type="protein sequence ID" value="MDP0400369.1"/>
    <property type="molecule type" value="Genomic_DNA"/>
</dbReference>